<feature type="signal peptide" evidence="6">
    <location>
        <begin position="1"/>
        <end position="27"/>
    </location>
</feature>
<dbReference type="PRINTS" id="PR00723">
    <property type="entry name" value="SUBTILISIN"/>
</dbReference>
<evidence type="ECO:0000256" key="6">
    <source>
        <dbReference type="SAM" id="SignalP"/>
    </source>
</evidence>
<keyword evidence="9" id="KW-1185">Reference proteome</keyword>
<name>A0A8H9GPM0_9DEIO</name>
<keyword evidence="2 5" id="KW-0645">Protease</keyword>
<keyword evidence="3 5" id="KW-0378">Hydrolase</keyword>
<dbReference type="EMBL" id="BMQG01000003">
    <property type="protein sequence ID" value="GGM38513.1"/>
    <property type="molecule type" value="Genomic_DNA"/>
</dbReference>
<evidence type="ECO:0000256" key="3">
    <source>
        <dbReference type="ARBA" id="ARBA00022801"/>
    </source>
</evidence>
<feature type="active site" description="Charge relay system" evidence="5">
    <location>
        <position position="169"/>
    </location>
</feature>
<dbReference type="GO" id="GO:0006508">
    <property type="term" value="P:proteolysis"/>
    <property type="evidence" value="ECO:0007669"/>
    <property type="project" value="UniProtKB-KW"/>
</dbReference>
<keyword evidence="6" id="KW-0732">Signal</keyword>
<dbReference type="InterPro" id="IPR051048">
    <property type="entry name" value="Peptidase_S8/S53_subtilisin"/>
</dbReference>
<evidence type="ECO:0000256" key="4">
    <source>
        <dbReference type="ARBA" id="ARBA00022825"/>
    </source>
</evidence>
<dbReference type="PANTHER" id="PTHR43399">
    <property type="entry name" value="SUBTILISIN-RELATED"/>
    <property type="match status" value="1"/>
</dbReference>
<dbReference type="Proteomes" id="UP000600547">
    <property type="component" value="Unassembled WGS sequence"/>
</dbReference>
<dbReference type="PROSITE" id="PS00138">
    <property type="entry name" value="SUBTILASE_SER"/>
    <property type="match status" value="1"/>
</dbReference>
<organism evidence="8 9">
    <name type="scientific">Deinococcus arenae</name>
    <dbReference type="NCBI Taxonomy" id="1452751"/>
    <lineage>
        <taxon>Bacteria</taxon>
        <taxon>Thermotogati</taxon>
        <taxon>Deinococcota</taxon>
        <taxon>Deinococci</taxon>
        <taxon>Deinococcales</taxon>
        <taxon>Deinococcaceae</taxon>
        <taxon>Deinococcus</taxon>
    </lineage>
</organism>
<proteinExistence type="inferred from homology"/>
<dbReference type="InterPro" id="IPR000209">
    <property type="entry name" value="Peptidase_S8/S53_dom"/>
</dbReference>
<sequence length="409" mass="42341">MMRSALTCAVLTLGLLTACTTSSTPNAQTQRPDTLLTVTVGPDVTSAELERQYGGSVQLRTDTFAVIGNPTRLSASSGAPERNGRVVHNPAQLSAVAKAIWPVSISNWNDVNDYASSEFKVMGDHTAQLWNDRQFLPFPGNSGAFLGMSLNRAHASQSGGHSATIAVIDGPMDVNHVALSGSLVSASHWRDFANGDAQPTLSGNEDELIYGHATAVAGMALQVAPFAKILPVQVLDSHGDGDLLQLASGIVWAVDQGADIINLSLGATTDSGAVRQALEYARQKGVMVAAAAGNSGESLLYPASLLSQTGRGVAVGSLNAQRAVSSFSSTADSAMLFAPGEDVYSLYPGNRAAQWSGTSLSAPVVSGELAYLSAQGLTPEQAYARAAALGTTVTGGMSTWKAVDFADLE</sequence>
<evidence type="ECO:0000256" key="5">
    <source>
        <dbReference type="PROSITE-ProRule" id="PRU01240"/>
    </source>
</evidence>
<dbReference type="InterPro" id="IPR036852">
    <property type="entry name" value="Peptidase_S8/S53_dom_sf"/>
</dbReference>
<feature type="chain" id="PRO_5034447616" evidence="6">
    <location>
        <begin position="28"/>
        <end position="409"/>
    </location>
</feature>
<dbReference type="InterPro" id="IPR023828">
    <property type="entry name" value="Peptidase_S8_Ser-AS"/>
</dbReference>
<accession>A0A8H9GPM0</accession>
<evidence type="ECO:0000256" key="2">
    <source>
        <dbReference type="ARBA" id="ARBA00022670"/>
    </source>
</evidence>
<comment type="caution">
    <text evidence="8">The sequence shown here is derived from an EMBL/GenBank/DDBJ whole genome shotgun (WGS) entry which is preliminary data.</text>
</comment>
<feature type="active site" description="Charge relay system" evidence="5">
    <location>
        <position position="212"/>
    </location>
</feature>
<evidence type="ECO:0000256" key="1">
    <source>
        <dbReference type="ARBA" id="ARBA00011073"/>
    </source>
</evidence>
<dbReference type="PANTHER" id="PTHR43399:SF4">
    <property type="entry name" value="CELL WALL-ASSOCIATED PROTEASE"/>
    <property type="match status" value="1"/>
</dbReference>
<evidence type="ECO:0000313" key="9">
    <source>
        <dbReference type="Proteomes" id="UP000600547"/>
    </source>
</evidence>
<dbReference type="PROSITE" id="PS51892">
    <property type="entry name" value="SUBTILASE"/>
    <property type="match status" value="1"/>
</dbReference>
<dbReference type="Gene3D" id="3.40.50.200">
    <property type="entry name" value="Peptidase S8/S53 domain"/>
    <property type="match status" value="1"/>
</dbReference>
<gene>
    <name evidence="8" type="ORF">GCM10008956_13720</name>
</gene>
<keyword evidence="4 5" id="KW-0720">Serine protease</keyword>
<protein>
    <submittedName>
        <fullName evidence="8">Serine protease</fullName>
    </submittedName>
</protein>
<dbReference type="RefSeq" id="WP_110833370.1">
    <property type="nucleotide sequence ID" value="NZ_BMQG01000003.1"/>
</dbReference>
<feature type="active site" description="Charge relay system" evidence="5">
    <location>
        <position position="359"/>
    </location>
</feature>
<dbReference type="GO" id="GO:0004252">
    <property type="term" value="F:serine-type endopeptidase activity"/>
    <property type="evidence" value="ECO:0007669"/>
    <property type="project" value="UniProtKB-UniRule"/>
</dbReference>
<comment type="similarity">
    <text evidence="1 5">Belongs to the peptidase S8 family.</text>
</comment>
<dbReference type="AlphaFoldDB" id="A0A8H9GPM0"/>
<reference evidence="9" key="1">
    <citation type="journal article" date="2019" name="Int. J. Syst. Evol. Microbiol.">
        <title>The Global Catalogue of Microorganisms (GCM) 10K type strain sequencing project: providing services to taxonomists for standard genome sequencing and annotation.</title>
        <authorList>
            <consortium name="The Broad Institute Genomics Platform"/>
            <consortium name="The Broad Institute Genome Sequencing Center for Infectious Disease"/>
            <person name="Wu L."/>
            <person name="Ma J."/>
        </authorList>
    </citation>
    <scope>NUCLEOTIDE SEQUENCE [LARGE SCALE GENOMIC DNA]</scope>
    <source>
        <strain evidence="9">JCM 31047</strain>
    </source>
</reference>
<dbReference type="SUPFAM" id="SSF52743">
    <property type="entry name" value="Subtilisin-like"/>
    <property type="match status" value="1"/>
</dbReference>
<evidence type="ECO:0000259" key="7">
    <source>
        <dbReference type="Pfam" id="PF00082"/>
    </source>
</evidence>
<feature type="domain" description="Peptidase S8/S53" evidence="7">
    <location>
        <begin position="161"/>
        <end position="387"/>
    </location>
</feature>
<dbReference type="PROSITE" id="PS51257">
    <property type="entry name" value="PROKAR_LIPOPROTEIN"/>
    <property type="match status" value="1"/>
</dbReference>
<dbReference type="InterPro" id="IPR015500">
    <property type="entry name" value="Peptidase_S8_subtilisin-rel"/>
</dbReference>
<dbReference type="Pfam" id="PF00082">
    <property type="entry name" value="Peptidase_S8"/>
    <property type="match status" value="1"/>
</dbReference>
<evidence type="ECO:0000313" key="8">
    <source>
        <dbReference type="EMBL" id="GGM38513.1"/>
    </source>
</evidence>